<evidence type="ECO:0000256" key="2">
    <source>
        <dbReference type="ARBA" id="ARBA00022737"/>
    </source>
</evidence>
<evidence type="ECO:0000256" key="4">
    <source>
        <dbReference type="ARBA" id="ARBA00023065"/>
    </source>
</evidence>
<dbReference type="Pfam" id="PF13585">
    <property type="entry name" value="CHU_C"/>
    <property type="match status" value="1"/>
</dbReference>
<comment type="caution">
    <text evidence="6">The sequence shown here is derived from an EMBL/GenBank/DDBJ whole genome shotgun (WGS) entry which is preliminary data.</text>
</comment>
<keyword evidence="1" id="KW-0732">Signal</keyword>
<organism evidence="6 7">
    <name type="scientific">Chitinophaga nivalis</name>
    <dbReference type="NCBI Taxonomy" id="2991709"/>
    <lineage>
        <taxon>Bacteria</taxon>
        <taxon>Pseudomonadati</taxon>
        <taxon>Bacteroidota</taxon>
        <taxon>Chitinophagia</taxon>
        <taxon>Chitinophagales</taxon>
        <taxon>Chitinophagaceae</taxon>
        <taxon>Chitinophaga</taxon>
    </lineage>
</organism>
<evidence type="ECO:0000256" key="1">
    <source>
        <dbReference type="ARBA" id="ARBA00022729"/>
    </source>
</evidence>
<dbReference type="PANTHER" id="PTHR11878:SF65">
    <property type="entry name" value="NA_CA-EXCHANGE PROTEIN, ISOFORM G"/>
    <property type="match status" value="1"/>
</dbReference>
<protein>
    <submittedName>
        <fullName evidence="6">Gliding motility-associated C-terminal domain-containing protein</fullName>
    </submittedName>
</protein>
<dbReference type="Gene3D" id="4.10.1080.10">
    <property type="entry name" value="TSP type-3 repeat"/>
    <property type="match status" value="1"/>
</dbReference>
<dbReference type="RefSeq" id="WP_264733366.1">
    <property type="nucleotide sequence ID" value="NZ_JAPDNR010000001.1"/>
</dbReference>
<feature type="domain" description="Calx-beta" evidence="5">
    <location>
        <begin position="499"/>
        <end position="560"/>
    </location>
</feature>
<dbReference type="InterPro" id="IPR003644">
    <property type="entry name" value="Calx_beta"/>
</dbReference>
<feature type="domain" description="Calx-beta" evidence="5">
    <location>
        <begin position="3538"/>
        <end position="3618"/>
    </location>
</feature>
<dbReference type="Pfam" id="PF03160">
    <property type="entry name" value="Calx-beta"/>
    <property type="match status" value="8"/>
</dbReference>
<evidence type="ECO:0000256" key="3">
    <source>
        <dbReference type="ARBA" id="ARBA00022837"/>
    </source>
</evidence>
<dbReference type="InterPro" id="IPR028974">
    <property type="entry name" value="TSP_type-3_rpt"/>
</dbReference>
<feature type="domain" description="Calx-beta" evidence="5">
    <location>
        <begin position="2677"/>
        <end position="2744"/>
    </location>
</feature>
<accession>A0ABT3IRE3</accession>
<feature type="domain" description="Calx-beta" evidence="5">
    <location>
        <begin position="3182"/>
        <end position="3231"/>
    </location>
</feature>
<name>A0ABT3IRE3_9BACT</name>
<dbReference type="SUPFAM" id="SSF141072">
    <property type="entry name" value="CalX-like"/>
    <property type="match status" value="7"/>
</dbReference>
<keyword evidence="3" id="KW-0106">Calcium</keyword>
<feature type="domain" description="Calx-beta" evidence="5">
    <location>
        <begin position="3022"/>
        <end position="3103"/>
    </location>
</feature>
<evidence type="ECO:0000259" key="5">
    <source>
        <dbReference type="Pfam" id="PF03160"/>
    </source>
</evidence>
<dbReference type="Proteomes" id="UP001207742">
    <property type="component" value="Unassembled WGS sequence"/>
</dbReference>
<dbReference type="PANTHER" id="PTHR11878">
    <property type="entry name" value="SODIUM/CALCIUM EXCHANGER"/>
    <property type="match status" value="1"/>
</dbReference>
<keyword evidence="4" id="KW-0406">Ion transport</keyword>
<dbReference type="InterPro" id="IPR051171">
    <property type="entry name" value="CaCA"/>
</dbReference>
<feature type="domain" description="Calx-beta" evidence="5">
    <location>
        <begin position="602"/>
        <end position="658"/>
    </location>
</feature>
<evidence type="ECO:0000313" key="6">
    <source>
        <dbReference type="EMBL" id="MCW3486551.1"/>
    </source>
</evidence>
<feature type="domain" description="Calx-beta" evidence="5">
    <location>
        <begin position="3279"/>
        <end position="3367"/>
    </location>
</feature>
<gene>
    <name evidence="6" type="ORF">OL497_21800</name>
</gene>
<keyword evidence="4" id="KW-0813">Transport</keyword>
<keyword evidence="7" id="KW-1185">Reference proteome</keyword>
<keyword evidence="2" id="KW-0677">Repeat</keyword>
<proteinExistence type="predicted"/>
<feature type="domain" description="Calx-beta" evidence="5">
    <location>
        <begin position="2564"/>
        <end position="2628"/>
    </location>
</feature>
<reference evidence="6 7" key="1">
    <citation type="submission" date="2022-10" db="EMBL/GenBank/DDBJ databases">
        <title>Chitinophaga nivalis PC15 sp. nov., isolated from Pyeongchang county, South Korea.</title>
        <authorList>
            <person name="Trinh H.N."/>
        </authorList>
    </citation>
    <scope>NUCLEOTIDE SEQUENCE [LARGE SCALE GENOMIC DNA]</scope>
    <source>
        <strain evidence="6 7">PC14</strain>
    </source>
</reference>
<dbReference type="Gene3D" id="2.60.40.2030">
    <property type="match status" value="6"/>
</dbReference>
<evidence type="ECO:0000313" key="7">
    <source>
        <dbReference type="Proteomes" id="UP001207742"/>
    </source>
</evidence>
<sequence length="3785" mass="404193">MLLLSYPKKERRDVMLFWLRLTLLLPGLLLIVFSGLQAQTVRVINPNGGNTASDGLRIEIDADGPNAGNYRIYRNGKCETYRGSIDPGIVPSLILVKQIPRVVSSEVRPSVCEVSDVLGAGTTANPYRINIIGTIDPEPAATFQKGALITTISYVKGDPYFILDFTLNSNQSGYTPYLYLSEYTVMQQELHPADPDNPGAESWCAHGFINGATSPSLVGQFRTATSCAAYNTPLTHVYAAQSGFSSYYAGDEYLRNEKQNEIDLYNTNRQNVVTNYNRGLAVALNMGYKSPANAAIGGAVMVGYGSQTDFSDYEQLRTNVLVPRATSSGSTPITVEFASATAVDDEGSTNHAPASLKLRVVTGGVLKTPAYLKMVVGNAGTAVAGTDYSMQEGYMIPAKTYTAGEIISLDNVTIHGNNRLEYSRNLTFELVPTCSPMVLVGAQKTCAYTIKDDEPRDLTLKVPMAIAEGTTGVGKVSLPTGVLTSQKIWVKLRPDATSTALLNDDYLIPDSVLIDIGKSDADIMIKVLNDKILEKEESLKLVAAADVMGQFQTTTGDATKLLDDTRNQSEYTVISVLKSATLPEGYKGKLKVSLPDGVTTDIPVTVNLTTSGTATSGLDYEITPASVILTGHEIEVDLDIKPDTRIEGNETLKIVPASSDPTDIGFKEMAADIIIKDAQLPATITLHLSKISIEEGQSADLWAELPAGLTTDIPIDVKIDTGTTSTALTGSYSGLPALIKILPPGNVPVKYPITATVNKVWDDDRYLIINGSTTDNGIVIGDSVKLSITDKTAGQPKLLTLKADKANLKEDDSTKFTIALPTGYSSAKDIVISLSKNPTGTEASDGDFEYVQSQIKLPAFTNNVLTDFTVIRAKKDGIIEKKEALYIAGNATGYTVADAKVEIEDQTRLNPANTVVTFAAAAQHLNEKGAPENTTITFNLPANITTEIPIKVKLPQITGTATRTDDYQLLPEVNFTGTGGSALLTVVADKLIEGLEDFKITAAVSDEETTPYTMVGNSLDFDIKDDQLPATVTLHLSKNTIEEGTTADLWAELPVGVTTAIPIVVNITPGTTSTAINTSYSGLPAQIKILPPGNVPVKYPITAIANKVWDDDRYLIINGSTTDNGIVMGDSVKLSMVDKTTGQPKLITLQADKANLKEDDSTKFTITLPAGYTAAKDIVISLRKNPTGTEASDGDFEYVQQQIKLPAYTNSTLTAFTVIRAKKDGIIEKKEALYIAGDATGYTVSDAKVEIEDQTRLNPANTVVTFAAAAQHLNEKGAPESTVITFKLPTNVTTEIPIKVKLPQITGTATRTDDYQLLPEVNFTGAGGSAQLTVVADKLIEGLEDFKITAAVSDEEATSYTMVGNSLDFDIKDDQLPATVTLHLSKNIIEEGTTADLWAELPAGVTTAIPIVVNITPGTTSTALGTSYSGLPAQIKILPSGNVPVKYPVKAIENKVWDDDRYLIINGSTTDNGIVIGDSVKLSMVDKTTGQPKQITLQADKANVKEDDSTKFTITLPAGYTAAKDIVISLRKNPTGTTASDGDFEYVQQQIKLPAYTNSTLTAFTVIRAKKDGIIEKAEDLYIAGDATGYTVSDAKVVIVDQTRLNPANTVVTFAAAAQHLNEKGAPENTTITFNLPANVTTEIPIKVKLPQTTGTATAGTDYQLQPEVSFTGAGGSTLLAVTADLLIEGLEDFRIAASVSDEETTAYTMVGNNLDFDIKDAQLPATITLHLSQNTIEEGSTADLWAELPAGVTTAIPIVVNIAAGTTSTALSNSYSGLPAQIKILPPGNVPVKYPVKAIENKVWDDDRYLIINGSTTDNGIVIGDSVKLSMVDKTTGQQKLIILQADKATVKEDDSTKFTITLPAGYTAAKDIVISLRKNLTGTTASDGDFEYVQQQIKLPAYTNSTLTAFTVIRAKKDGIIERAEDLYIAGDAAGYTISDAKVVIVDQTRLNPANTVVTFAAAAQHLNEKGAPENTVITFKLPANVTTEIPIKVKLPQSTGTATSGTDYQLQPEVSFTGAGGNTLLTVTPDLLIEGLEDFRIAATVSDEETTAYTMAGNLLDFDIKDAQLPATITLHLSQNTIEEGSTADLWAELPAGVTTAIPILVNITAGTTSTALSNSYSGLPTQIKILPPGNVPVKYPIKAIENKVWDDDRYLIINGSTTDNGIVIGDSVKLSMVDKTTGQQKLIILQADKATVKEDDSTKFTITLPAGYTAAKDIVISLRKNPTGTTASDGDFEYVQQQIKLPAYTNSTLTAFTVIRAKKDGIIERAEDLYIAGDATGYTISDAKVVIEDQTRLNPANTVVTFAAADQHLNEKGAPESTSITFKLPANVTTEIPIKVKLPQTTGTATYGTDYQLLPEVNFTGTGGNTLLAVTQDILVEGPETFHLAPVVSDEMGTVYTLGGNPLDFDIKDEQFPLTAPIILSGAPDTIQEGAIAGTKITATLPNGWIAGKDLTVQLSKDAAASTAADSRHSSIPAVITIKNGTKAGVSTPITATLNDVMDDAASIRLEGNKGIAELPVTGTTVYIKDSTANLPGARTLTLTPDRTLVPEGQPVMVTVKMPYASTKDVLVNLQVDNSTEASAGSDYSFTTPVFRLDAGKKTAVFELIKTATDNILEKNEAVKVNANASGYTINNLNLVVQDQTRLLPANLVLTTTVFKSPLTEGDNGPVTISLPAGITTEVPITIQLPHTGGKAEAGIDYLLSNTAVLASGNSTQTGLTINKDNFTEGPEDFTITAKATDGISNYTMQPLHLVIEDDPTQYPLPALIELSSNTDKIDEGGAGVILKAQLPNGLQAGHDIVIHISNDPARSTADVQDHNTLPVPFDIIIKKGAREGVAAFEFKAKKDLVLEEDETYTFIGTTDDPVNRKVGDKNITILDRTHDDPATGFIHISSLSPDTHVLEGNVYHAKVSLAPGVTSSRDIRIGLAIGGSSVAGADDIMNMPATVTIQANVPYVSFSFVAKKDFVLEKAELLRIVAMPLNYPGMKGDSLAVIIDDVTSLNPDNLKMEMRIDSSVVHEGSKTAVTFGFVNDQITSAENIKIAIATQAGITNTDAADYSGLPDEVTLAAGNHDKTVQLHITADNVLEGDEQVQFTAKLLTAGYTIKQPGLLLIPETGDMLVTLSKTKDAAEPATHGAYLIKLPGTSTAAADVKVVFYVSSIIGTTNIAPIQTAVNIPAGKNSVAVPVNVIDNNVIEGDEEVRVALMLAQMKRFNKNMALDVNDQDTVTLIVHDDESDATGPKAVSREMLIEKVADAAEPAVPGSFRIRFTDAALSAVKDVVVNYTIAGDAVADSRYKKLSGQATIPAGQHSATVVVTPIDNNIVEGDESVDLTLQKVSSTLAGVTWPLSKQTTAEVIIHDNDTLVLDLTTNVTTAAEGEAVSFTMKSVNKAAHDMPIRLKVTQDAARKFTASEGTVNGDMITVTLPALQTEHTFTITATDNDVNDDDGYLKVAIQPYTGNNGGPLYKPGTAAEKEVVITDNDPLTLQFAADKFSVKEGNMGDRNPLNFNLKMNRKSSRPITISFDFEASTDGVEYPFMGYKATPGVDFDNTVKQVVIPAYETMAKVPVTIIGDTIFEQNETFVLKMNAVSVPSGKYVPVIGDLTKATGVILNDDPMCRPCDADGDGLSNEEEDINGNGDPFDDDTDGDGIPNFLDLDSDGDGVPDSVERFTTDKRYIDNNKNKIRVHPAISPNGDGQGNDVMYIENIEKYPKNEVVIFNRWGGTIFRLNNYDNKVNNFKGRANAGGNVGADVPDGSYFYNIEIWADGKQERYTGFIVIKR</sequence>
<dbReference type="EMBL" id="JAPDNS010000002">
    <property type="protein sequence ID" value="MCW3486551.1"/>
    <property type="molecule type" value="Genomic_DNA"/>
</dbReference>
<dbReference type="InterPro" id="IPR038081">
    <property type="entry name" value="CalX-like_sf"/>
</dbReference>